<dbReference type="InterPro" id="IPR050515">
    <property type="entry name" value="Beta-lactam/transpept"/>
</dbReference>
<gene>
    <name evidence="3" type="ORF">C8E83_2967</name>
</gene>
<dbReference type="Gene3D" id="3.40.710.10">
    <property type="entry name" value="DD-peptidase/beta-lactamase superfamily"/>
    <property type="match status" value="1"/>
</dbReference>
<evidence type="ECO:0000313" key="4">
    <source>
        <dbReference type="Proteomes" id="UP000280008"/>
    </source>
</evidence>
<evidence type="ECO:0000259" key="2">
    <source>
        <dbReference type="Pfam" id="PF21922"/>
    </source>
</evidence>
<reference evidence="3 4" key="1">
    <citation type="submission" date="2018-10" db="EMBL/GenBank/DDBJ databases">
        <title>Sequencing the genomes of 1000 actinobacteria strains.</title>
        <authorList>
            <person name="Klenk H.-P."/>
        </authorList>
    </citation>
    <scope>NUCLEOTIDE SEQUENCE [LARGE SCALE GENOMIC DNA]</scope>
    <source>
        <strain evidence="3 4">DSM 17894</strain>
    </source>
</reference>
<dbReference type="PANTHER" id="PTHR30627">
    <property type="entry name" value="PEPTIDOGLYCAN D,D-TRANSPEPTIDASE"/>
    <property type="match status" value="1"/>
</dbReference>
<dbReference type="EMBL" id="RBKS01000001">
    <property type="protein sequence ID" value="RKR75810.1"/>
    <property type="molecule type" value="Genomic_DNA"/>
</dbReference>
<dbReference type="GO" id="GO:0071555">
    <property type="term" value="P:cell wall organization"/>
    <property type="evidence" value="ECO:0007669"/>
    <property type="project" value="TreeGrafter"/>
</dbReference>
<keyword evidence="4" id="KW-1185">Reference proteome</keyword>
<dbReference type="Pfam" id="PF00905">
    <property type="entry name" value="Transpeptidase"/>
    <property type="match status" value="1"/>
</dbReference>
<dbReference type="GO" id="GO:0008658">
    <property type="term" value="F:penicillin binding"/>
    <property type="evidence" value="ECO:0007669"/>
    <property type="project" value="InterPro"/>
</dbReference>
<sequence length="485" mass="50743">MNKQLKRVSVVVLAMFVALLVSSTYITGIQADSLRADPRNSRAILESYSAQRGAILVDGKPVAESVASNDQYKFLRKYTDGALYAPVTGYYTLGEGATGIENSLNKQLTGKSNEQFFDQLNSLITGKDPEGATVATTIDAKVQQVAYDALGDNTGAVVAIQPSTGKILAMVSKGSYDPNLLASHDRASVLKNYDTLLHDSSQPLINRAIAGDLYFPGSTFKLVVAAAAFESGKYTKDSKLPNPAQFTLTGTTTKINNAEGGACGGGSTVTIETALVDSCNIPFAELGEKLGYDTINAMAKKFGFDSAVEIPQKSTPSVFPATNGDDATLELQSFGQGSVRETPLQVAMTTATIANGGQEMSPTLIDNIQNPDLSYLEKFKATSLGNPISESTASTLTQLMTEVVNEGTGTNARISGVDVAGKTGTAENGTGQPYTLWFTGFAPAKNPEVAVAVVVGNGAGQGQSLVGNTAAAPIARQVMEAVLNK</sequence>
<dbReference type="RefSeq" id="WP_121370567.1">
    <property type="nucleotide sequence ID" value="NZ_RBKS01000001.1"/>
</dbReference>
<dbReference type="SUPFAM" id="SSF56601">
    <property type="entry name" value="beta-lactamase/transpeptidase-like"/>
    <property type="match status" value="1"/>
</dbReference>
<dbReference type="Proteomes" id="UP000280008">
    <property type="component" value="Unassembled WGS sequence"/>
</dbReference>
<dbReference type="GO" id="GO:0005886">
    <property type="term" value="C:plasma membrane"/>
    <property type="evidence" value="ECO:0007669"/>
    <property type="project" value="TreeGrafter"/>
</dbReference>
<comment type="caution">
    <text evidence="3">The sequence shown here is derived from an EMBL/GenBank/DDBJ whole genome shotgun (WGS) entry which is preliminary data.</text>
</comment>
<name>A0A495IJC1_9MICO</name>
<dbReference type="InterPro" id="IPR001460">
    <property type="entry name" value="PCN-bd_Tpept"/>
</dbReference>
<dbReference type="OrthoDB" id="9766847at2"/>
<evidence type="ECO:0000313" key="3">
    <source>
        <dbReference type="EMBL" id="RKR75810.1"/>
    </source>
</evidence>
<organism evidence="3 4">
    <name type="scientific">Frondihabitans australicus</name>
    <dbReference type="NCBI Taxonomy" id="386892"/>
    <lineage>
        <taxon>Bacteria</taxon>
        <taxon>Bacillati</taxon>
        <taxon>Actinomycetota</taxon>
        <taxon>Actinomycetes</taxon>
        <taxon>Micrococcales</taxon>
        <taxon>Microbacteriaceae</taxon>
        <taxon>Frondihabitans</taxon>
    </lineage>
</organism>
<dbReference type="Gene3D" id="3.90.1310.10">
    <property type="entry name" value="Penicillin-binding protein 2a (Domain 2)"/>
    <property type="match status" value="1"/>
</dbReference>
<dbReference type="PANTHER" id="PTHR30627:SF24">
    <property type="entry name" value="PENICILLIN-BINDING PROTEIN 4B"/>
    <property type="match status" value="1"/>
</dbReference>
<dbReference type="InterPro" id="IPR012338">
    <property type="entry name" value="Beta-lactam/transpept-like"/>
</dbReference>
<feature type="domain" description="Penicillin-binding protein transpeptidase" evidence="1">
    <location>
        <begin position="155"/>
        <end position="480"/>
    </location>
</feature>
<dbReference type="AlphaFoldDB" id="A0A495IJC1"/>
<proteinExistence type="predicted"/>
<dbReference type="Pfam" id="PF21922">
    <property type="entry name" value="PBP_dimer_2"/>
    <property type="match status" value="1"/>
</dbReference>
<feature type="domain" description="Penicillin binding protein A dimerisation" evidence="2">
    <location>
        <begin position="52"/>
        <end position="134"/>
    </location>
</feature>
<evidence type="ECO:0000259" key="1">
    <source>
        <dbReference type="Pfam" id="PF00905"/>
    </source>
</evidence>
<dbReference type="GO" id="GO:0071972">
    <property type="term" value="F:peptidoglycan L,D-transpeptidase activity"/>
    <property type="evidence" value="ECO:0007669"/>
    <property type="project" value="TreeGrafter"/>
</dbReference>
<protein>
    <submittedName>
        <fullName evidence="3">Cell elongation-specific peptidoglycan D,D-transpeptidase</fullName>
    </submittedName>
</protein>
<accession>A0A495IJC1</accession>
<dbReference type="InterPro" id="IPR054120">
    <property type="entry name" value="PBPA_dimer"/>
</dbReference>